<reference evidence="6" key="1">
    <citation type="submission" date="2019-08" db="EMBL/GenBank/DDBJ databases">
        <authorList>
            <person name="Kucharzyk K."/>
            <person name="Murdoch R.W."/>
            <person name="Higgins S."/>
            <person name="Loffler F."/>
        </authorList>
    </citation>
    <scope>NUCLEOTIDE SEQUENCE</scope>
</reference>
<keyword evidence="1" id="KW-0805">Transcription regulation</keyword>
<dbReference type="GO" id="GO:0003677">
    <property type="term" value="F:DNA binding"/>
    <property type="evidence" value="ECO:0007669"/>
    <property type="project" value="UniProtKB-KW"/>
</dbReference>
<dbReference type="InterPro" id="IPR014284">
    <property type="entry name" value="RNA_pol_sigma-70_dom"/>
</dbReference>
<keyword evidence="4" id="KW-0804">Transcription</keyword>
<gene>
    <name evidence="6" type="primary">fliA_15</name>
    <name evidence="6" type="ORF">SDC9_171649</name>
</gene>
<comment type="caution">
    <text evidence="6">The sequence shown here is derived from an EMBL/GenBank/DDBJ whole genome shotgun (WGS) entry which is preliminary data.</text>
</comment>
<proteinExistence type="predicted"/>
<organism evidence="6">
    <name type="scientific">bioreactor metagenome</name>
    <dbReference type="NCBI Taxonomy" id="1076179"/>
    <lineage>
        <taxon>unclassified sequences</taxon>
        <taxon>metagenomes</taxon>
        <taxon>ecological metagenomes</taxon>
    </lineage>
</organism>
<dbReference type="SUPFAM" id="SSF88659">
    <property type="entry name" value="Sigma3 and sigma4 domains of RNA polymerase sigma factors"/>
    <property type="match status" value="1"/>
</dbReference>
<feature type="domain" description="RNA polymerase sigma-70 region 4" evidence="5">
    <location>
        <begin position="24"/>
        <end position="69"/>
    </location>
</feature>
<evidence type="ECO:0000256" key="1">
    <source>
        <dbReference type="ARBA" id="ARBA00023015"/>
    </source>
</evidence>
<dbReference type="EMBL" id="VSSQ01073049">
    <property type="protein sequence ID" value="MPN24254.1"/>
    <property type="molecule type" value="Genomic_DNA"/>
</dbReference>
<evidence type="ECO:0000256" key="4">
    <source>
        <dbReference type="ARBA" id="ARBA00023163"/>
    </source>
</evidence>
<protein>
    <submittedName>
        <fullName evidence="6">RNA polymerase sigma factor FliA</fullName>
    </submittedName>
</protein>
<dbReference type="InterPro" id="IPR000943">
    <property type="entry name" value="RNA_pol_sigma70"/>
</dbReference>
<keyword evidence="2" id="KW-0731">Sigma factor</keyword>
<dbReference type="GO" id="GO:0016987">
    <property type="term" value="F:sigma factor activity"/>
    <property type="evidence" value="ECO:0007669"/>
    <property type="project" value="UniProtKB-KW"/>
</dbReference>
<sequence>MDKSPEEMYLEDEQAKILSEAVSMLEERQKLVLSLYYYEELTLKEIAAALDVSVSRVSQLKTMALTALRSRLSSVYL</sequence>
<dbReference type="AlphaFoldDB" id="A0A645GJZ0"/>
<dbReference type="PANTHER" id="PTHR30385:SF7">
    <property type="entry name" value="RNA POLYMERASE SIGMA FACTOR FLIA"/>
    <property type="match status" value="1"/>
</dbReference>
<name>A0A645GJZ0_9ZZZZ</name>
<dbReference type="CDD" id="cd06171">
    <property type="entry name" value="Sigma70_r4"/>
    <property type="match status" value="1"/>
</dbReference>
<evidence type="ECO:0000259" key="5">
    <source>
        <dbReference type="Pfam" id="PF04545"/>
    </source>
</evidence>
<evidence type="ECO:0000313" key="6">
    <source>
        <dbReference type="EMBL" id="MPN24254.1"/>
    </source>
</evidence>
<dbReference type="InterPro" id="IPR013324">
    <property type="entry name" value="RNA_pol_sigma_r3/r4-like"/>
</dbReference>
<dbReference type="NCBIfam" id="TIGR02937">
    <property type="entry name" value="sigma70-ECF"/>
    <property type="match status" value="1"/>
</dbReference>
<dbReference type="PANTHER" id="PTHR30385">
    <property type="entry name" value="SIGMA FACTOR F FLAGELLAR"/>
    <property type="match status" value="1"/>
</dbReference>
<accession>A0A645GJZ0</accession>
<evidence type="ECO:0000256" key="3">
    <source>
        <dbReference type="ARBA" id="ARBA00023125"/>
    </source>
</evidence>
<keyword evidence="3" id="KW-0238">DNA-binding</keyword>
<evidence type="ECO:0000256" key="2">
    <source>
        <dbReference type="ARBA" id="ARBA00023082"/>
    </source>
</evidence>
<dbReference type="InterPro" id="IPR007630">
    <property type="entry name" value="RNA_pol_sigma70_r4"/>
</dbReference>
<dbReference type="GO" id="GO:0006352">
    <property type="term" value="P:DNA-templated transcription initiation"/>
    <property type="evidence" value="ECO:0007669"/>
    <property type="project" value="InterPro"/>
</dbReference>
<dbReference type="Pfam" id="PF04545">
    <property type="entry name" value="Sigma70_r4"/>
    <property type="match status" value="1"/>
</dbReference>
<dbReference type="PRINTS" id="PR00046">
    <property type="entry name" value="SIGMA70FCT"/>
</dbReference>
<dbReference type="Gene3D" id="1.20.140.160">
    <property type="match status" value="1"/>
</dbReference>